<dbReference type="Gene3D" id="3.40.50.10490">
    <property type="entry name" value="Glucose-6-phosphate isomerase like protein, domain 1"/>
    <property type="match status" value="2"/>
</dbReference>
<dbReference type="CDD" id="cd05009">
    <property type="entry name" value="SIS_GlmS_GlmD_2"/>
    <property type="match status" value="1"/>
</dbReference>
<keyword evidence="5" id="KW-1185">Reference proteome</keyword>
<evidence type="ECO:0000313" key="5">
    <source>
        <dbReference type="Proteomes" id="UP000594800"/>
    </source>
</evidence>
<dbReference type="InterPro" id="IPR046348">
    <property type="entry name" value="SIS_dom_sf"/>
</dbReference>
<evidence type="ECO:0000259" key="3">
    <source>
        <dbReference type="PROSITE" id="PS51464"/>
    </source>
</evidence>
<feature type="domain" description="SIS" evidence="3">
    <location>
        <begin position="195"/>
        <end position="318"/>
    </location>
</feature>
<dbReference type="AlphaFoldDB" id="A0A7S9QBN4"/>
<protein>
    <submittedName>
        <fullName evidence="4">SIS domain-containing protein</fullName>
    </submittedName>
</protein>
<dbReference type="PANTHER" id="PTHR10937">
    <property type="entry name" value="GLUCOSAMINE--FRUCTOSE-6-PHOSPHATE AMINOTRANSFERASE, ISOMERIZING"/>
    <property type="match status" value="1"/>
</dbReference>
<dbReference type="CDD" id="cd05008">
    <property type="entry name" value="SIS_GlmS_GlmD_1"/>
    <property type="match status" value="1"/>
</dbReference>
<dbReference type="EMBL" id="CP064942">
    <property type="protein sequence ID" value="QPH52925.1"/>
    <property type="molecule type" value="Genomic_DNA"/>
</dbReference>
<accession>A0A7S9QBN4</accession>
<dbReference type="RefSeq" id="WP_196102136.1">
    <property type="nucleotide sequence ID" value="NZ_CP064942.1"/>
</dbReference>
<dbReference type="InterPro" id="IPR035466">
    <property type="entry name" value="GlmS/AgaS_SIS"/>
</dbReference>
<dbReference type="PANTHER" id="PTHR10937:SF8">
    <property type="entry name" value="AMINOTRANSFERASE-RELATED"/>
    <property type="match status" value="1"/>
</dbReference>
<dbReference type="GO" id="GO:0097367">
    <property type="term" value="F:carbohydrate derivative binding"/>
    <property type="evidence" value="ECO:0007669"/>
    <property type="project" value="InterPro"/>
</dbReference>
<dbReference type="GO" id="GO:1901135">
    <property type="term" value="P:carbohydrate derivative metabolic process"/>
    <property type="evidence" value="ECO:0007669"/>
    <property type="project" value="InterPro"/>
</dbReference>
<keyword evidence="2" id="KW-0677">Repeat</keyword>
<dbReference type="Pfam" id="PF01380">
    <property type="entry name" value="SIS"/>
    <property type="match status" value="1"/>
</dbReference>
<dbReference type="GO" id="GO:0008483">
    <property type="term" value="F:transaminase activity"/>
    <property type="evidence" value="ECO:0007669"/>
    <property type="project" value="UniProtKB-KW"/>
</dbReference>
<sequence>MTSHMAREIAEIPAACARLLSGPADEAIRAAAAEWRALDPPLLVTVGRGSSDHAATYLSYACGIVSGVIPASYPLSLASLHRQEPRAAGAAALAISQSGSSPDIVAAATAMRDGGASLLVLTNTAGSPLARTSEQVIDIGARPERAVAATKSYVASVVAGLRVIGMWHEATELLDATERLPDALADALTRRTDGIAEVLGTTDRLIVVGRGPSLGVAQELALKSMELCQTTALAFSSAEIRHGPMQALHGDYPVLDLERGDPLPGTRTLHPPERPSLHPLVDPLLDLAPIYVALEAAARARGLDPDAPSRLTKETATT</sequence>
<reference evidence="4 5" key="1">
    <citation type="submission" date="2020-11" db="EMBL/GenBank/DDBJ databases">
        <title>Description of Pontivivens ytuae sp. nov. isolated from deep sea sediment of Mariana Trench.</title>
        <authorList>
            <person name="Wang Z."/>
            <person name="Sun Q.-L."/>
            <person name="Xu X.-D."/>
            <person name="Tang Y.-Z."/>
            <person name="Zhang J."/>
        </authorList>
    </citation>
    <scope>NUCLEOTIDE SEQUENCE [LARGE SCALE GENOMIC DNA]</scope>
    <source>
        <strain evidence="4 5">MT2928</strain>
    </source>
</reference>
<dbReference type="Proteomes" id="UP000594800">
    <property type="component" value="Chromosome"/>
</dbReference>
<evidence type="ECO:0000313" key="4">
    <source>
        <dbReference type="EMBL" id="QPH52925.1"/>
    </source>
</evidence>
<dbReference type="InterPro" id="IPR001347">
    <property type="entry name" value="SIS_dom"/>
</dbReference>
<gene>
    <name evidence="4" type="ORF">I0K15_14055</name>
</gene>
<dbReference type="KEGG" id="poz:I0K15_14055"/>
<proteinExistence type="predicted"/>
<feature type="domain" description="SIS" evidence="3">
    <location>
        <begin position="24"/>
        <end position="179"/>
    </location>
</feature>
<name>A0A7S9QBN4_9RHOB</name>
<evidence type="ECO:0000256" key="2">
    <source>
        <dbReference type="ARBA" id="ARBA00022737"/>
    </source>
</evidence>
<dbReference type="SUPFAM" id="SSF53697">
    <property type="entry name" value="SIS domain"/>
    <property type="match status" value="1"/>
</dbReference>
<keyword evidence="1" id="KW-0032">Aminotransferase</keyword>
<dbReference type="InterPro" id="IPR035490">
    <property type="entry name" value="GlmS/FrlB_SIS"/>
</dbReference>
<organism evidence="4 5">
    <name type="scientific">Pontivivens ytuae</name>
    <dbReference type="NCBI Taxonomy" id="2789856"/>
    <lineage>
        <taxon>Bacteria</taxon>
        <taxon>Pseudomonadati</taxon>
        <taxon>Pseudomonadota</taxon>
        <taxon>Alphaproteobacteria</taxon>
        <taxon>Rhodobacterales</taxon>
        <taxon>Paracoccaceae</taxon>
        <taxon>Pontivivens</taxon>
    </lineage>
</organism>
<dbReference type="PROSITE" id="PS51464">
    <property type="entry name" value="SIS"/>
    <property type="match status" value="2"/>
</dbReference>
<evidence type="ECO:0000256" key="1">
    <source>
        <dbReference type="ARBA" id="ARBA00022576"/>
    </source>
</evidence>
<keyword evidence="1" id="KW-0808">Transferase</keyword>